<name>A0ABQ6HRV7_9MICO</name>
<reference evidence="3" key="1">
    <citation type="journal article" date="2019" name="Int. J. Syst. Evol. Microbiol.">
        <title>The Global Catalogue of Microorganisms (GCM) 10K type strain sequencing project: providing services to taxonomists for standard genome sequencing and annotation.</title>
        <authorList>
            <consortium name="The Broad Institute Genomics Platform"/>
            <consortium name="The Broad Institute Genome Sequencing Center for Infectious Disease"/>
            <person name="Wu L."/>
            <person name="Ma J."/>
        </authorList>
    </citation>
    <scope>NUCLEOTIDE SEQUENCE [LARGE SCALE GENOMIC DNA]</scope>
    <source>
        <strain evidence="3">NBRC 105830</strain>
    </source>
</reference>
<feature type="transmembrane region" description="Helical" evidence="1">
    <location>
        <begin position="64"/>
        <end position="87"/>
    </location>
</feature>
<keyword evidence="1" id="KW-0472">Membrane</keyword>
<protein>
    <submittedName>
        <fullName evidence="2">ABC transporter permease</fullName>
    </submittedName>
</protein>
<feature type="transmembrane region" description="Helical" evidence="1">
    <location>
        <begin position="118"/>
        <end position="142"/>
    </location>
</feature>
<dbReference type="PANTHER" id="PTHR37305">
    <property type="entry name" value="INTEGRAL MEMBRANE PROTEIN-RELATED"/>
    <property type="match status" value="1"/>
</dbReference>
<evidence type="ECO:0000313" key="3">
    <source>
        <dbReference type="Proteomes" id="UP001157109"/>
    </source>
</evidence>
<dbReference type="RefSeq" id="WP_241441491.1">
    <property type="nucleotide sequence ID" value="NZ_BSUJ01000001.1"/>
</dbReference>
<keyword evidence="1" id="KW-1133">Transmembrane helix</keyword>
<feature type="transmembrane region" description="Helical" evidence="1">
    <location>
        <begin position="194"/>
        <end position="211"/>
    </location>
</feature>
<keyword evidence="1" id="KW-0812">Transmembrane</keyword>
<dbReference type="Proteomes" id="UP001157109">
    <property type="component" value="Unassembled WGS sequence"/>
</dbReference>
<feature type="transmembrane region" description="Helical" evidence="1">
    <location>
        <begin position="252"/>
        <end position="268"/>
    </location>
</feature>
<accession>A0ABQ6HRV7</accession>
<dbReference type="EMBL" id="BSUJ01000001">
    <property type="protein sequence ID" value="GMA21206.1"/>
    <property type="molecule type" value="Genomic_DNA"/>
</dbReference>
<proteinExistence type="predicted"/>
<gene>
    <name evidence="2" type="ORF">GCM10025862_32270</name>
</gene>
<dbReference type="PANTHER" id="PTHR37305:SF1">
    <property type="entry name" value="MEMBRANE PROTEIN"/>
    <property type="match status" value="1"/>
</dbReference>
<dbReference type="Pfam" id="PF12730">
    <property type="entry name" value="ABC2_membrane_4"/>
    <property type="match status" value="1"/>
</dbReference>
<organism evidence="2 3">
    <name type="scientific">Arsenicicoccus piscis</name>
    <dbReference type="NCBI Taxonomy" id="673954"/>
    <lineage>
        <taxon>Bacteria</taxon>
        <taxon>Bacillati</taxon>
        <taxon>Actinomycetota</taxon>
        <taxon>Actinomycetes</taxon>
        <taxon>Micrococcales</taxon>
        <taxon>Intrasporangiaceae</taxon>
        <taxon>Arsenicicoccus</taxon>
    </lineage>
</organism>
<evidence type="ECO:0000256" key="1">
    <source>
        <dbReference type="SAM" id="Phobius"/>
    </source>
</evidence>
<comment type="caution">
    <text evidence="2">The sequence shown here is derived from an EMBL/GenBank/DDBJ whole genome shotgun (WGS) entry which is preliminary data.</text>
</comment>
<feature type="transmembrane region" description="Helical" evidence="1">
    <location>
        <begin position="25"/>
        <end position="44"/>
    </location>
</feature>
<feature type="transmembrane region" description="Helical" evidence="1">
    <location>
        <begin position="162"/>
        <end position="187"/>
    </location>
</feature>
<keyword evidence="3" id="KW-1185">Reference proteome</keyword>
<evidence type="ECO:0000313" key="2">
    <source>
        <dbReference type="EMBL" id="GMA21206.1"/>
    </source>
</evidence>
<sequence length="278" mass="29730">MSAHRRAPLSLRAETRRQLGRRRTLWIFGILLALPVIFVAAFALDSGRRPNGTRMVDLATGGSANFTIFVLLVSAELLLAIVAALLAGDPVPAEASWASLRYLLTAPVTRARLLTSKLLVGVGSLVAAVLLLAGWSLLVGWVAYGSAGFLVPGGGSIPWSELWPRLLVIVGYLLVSALPVAAIAFWVGVRTDTPLAAVGGAVIVLIVSGILDSIDALGTWRDALLGHYSRAWMDLLAPGPLDAVDWTDLRRGALWATLYTIVFVALGYRRFARKDILS</sequence>